<dbReference type="Proteomes" id="UP000815325">
    <property type="component" value="Unassembled WGS sequence"/>
</dbReference>
<protein>
    <recommendedName>
        <fullName evidence="4">Encoded protein</fullName>
    </recommendedName>
</protein>
<dbReference type="EMBL" id="MU069616">
    <property type="protein sequence ID" value="KAF5837426.1"/>
    <property type="molecule type" value="Genomic_DNA"/>
</dbReference>
<dbReference type="PANTHER" id="PTHR35996">
    <property type="entry name" value="OSJNBA0038O10.25 PROTEIN"/>
    <property type="match status" value="1"/>
</dbReference>
<comment type="caution">
    <text evidence="2">The sequence shown here is derived from an EMBL/GenBank/DDBJ whole genome shotgun (WGS) entry which is preliminary data.</text>
</comment>
<dbReference type="PANTHER" id="PTHR35996:SF1">
    <property type="entry name" value="OS04G0528100 PROTEIN"/>
    <property type="match status" value="1"/>
</dbReference>
<sequence length="112" mass="12062">MQHLRGGHLSSATTSGAHAPSLRIASRPSFSAKRTHAKKISPLCARRRSPLDVIADSIENPILRTAVKEPVAFLGGIFAGILGLNLEEEPLKSFLERSSGQASDAPRDKQQH</sequence>
<reference evidence="2" key="1">
    <citation type="submission" date="2017-08" db="EMBL/GenBank/DDBJ databases">
        <authorList>
            <person name="Polle J.E."/>
            <person name="Barry K."/>
            <person name="Cushman J."/>
            <person name="Schmutz J."/>
            <person name="Tran D."/>
            <person name="Hathwaick L.T."/>
            <person name="Yim W.C."/>
            <person name="Jenkins J."/>
            <person name="Mckie-Krisberg Z.M."/>
            <person name="Prochnik S."/>
            <person name="Lindquist E."/>
            <person name="Dockter R.B."/>
            <person name="Adam C."/>
            <person name="Molina H."/>
            <person name="Bunkerborg J."/>
            <person name="Jin E."/>
            <person name="Buchheim M."/>
            <person name="Magnuson J."/>
        </authorList>
    </citation>
    <scope>NUCLEOTIDE SEQUENCE</scope>
    <source>
        <strain evidence="2">CCAP 19/18</strain>
    </source>
</reference>
<accession>A0ABQ7GS41</accession>
<feature type="region of interest" description="Disordered" evidence="1">
    <location>
        <begin position="1"/>
        <end position="42"/>
    </location>
</feature>
<evidence type="ECO:0000256" key="1">
    <source>
        <dbReference type="SAM" id="MobiDB-lite"/>
    </source>
</evidence>
<gene>
    <name evidence="2" type="ORF">DUNSADRAFT_4406</name>
</gene>
<proteinExistence type="predicted"/>
<evidence type="ECO:0008006" key="4">
    <source>
        <dbReference type="Google" id="ProtNLM"/>
    </source>
</evidence>
<name>A0ABQ7GS41_DUNSA</name>
<keyword evidence="3" id="KW-1185">Reference proteome</keyword>
<dbReference type="Pfam" id="PF26369">
    <property type="entry name" value="UPF0426"/>
    <property type="match status" value="1"/>
</dbReference>
<organism evidence="2 3">
    <name type="scientific">Dunaliella salina</name>
    <name type="common">Green alga</name>
    <name type="synonym">Protococcus salinus</name>
    <dbReference type="NCBI Taxonomy" id="3046"/>
    <lineage>
        <taxon>Eukaryota</taxon>
        <taxon>Viridiplantae</taxon>
        <taxon>Chlorophyta</taxon>
        <taxon>core chlorophytes</taxon>
        <taxon>Chlorophyceae</taxon>
        <taxon>CS clade</taxon>
        <taxon>Chlamydomonadales</taxon>
        <taxon>Dunaliellaceae</taxon>
        <taxon>Dunaliella</taxon>
    </lineage>
</organism>
<evidence type="ECO:0000313" key="3">
    <source>
        <dbReference type="Proteomes" id="UP000815325"/>
    </source>
</evidence>
<dbReference type="InterPro" id="IPR040278">
    <property type="entry name" value="UPF0426"/>
</dbReference>
<evidence type="ECO:0000313" key="2">
    <source>
        <dbReference type="EMBL" id="KAF5837426.1"/>
    </source>
</evidence>